<evidence type="ECO:0000256" key="1">
    <source>
        <dbReference type="ARBA" id="ARBA00004245"/>
    </source>
</evidence>
<evidence type="ECO:0000313" key="11">
    <source>
        <dbReference type="Proteomes" id="UP000799429"/>
    </source>
</evidence>
<evidence type="ECO:0000259" key="9">
    <source>
        <dbReference type="Pfam" id="PF04880"/>
    </source>
</evidence>
<dbReference type="AlphaFoldDB" id="A0A9P4S1I6"/>
<dbReference type="Proteomes" id="UP000799429">
    <property type="component" value="Unassembled WGS sequence"/>
</dbReference>
<keyword evidence="3" id="KW-0963">Cytoplasm</keyword>
<comment type="caution">
    <text evidence="10">The sequence shown here is derived from an EMBL/GenBank/DDBJ whole genome shotgun (WGS) entry which is preliminary data.</text>
</comment>
<comment type="subcellular location">
    <subcellularLocation>
        <location evidence="1">Cytoplasm</location>
        <location evidence="1">Cytoskeleton</location>
    </subcellularLocation>
</comment>
<feature type="domain" description="NUDE" evidence="9">
    <location>
        <begin position="134"/>
        <end position="308"/>
    </location>
</feature>
<dbReference type="InterPro" id="IPR006964">
    <property type="entry name" value="NUDE_dom"/>
</dbReference>
<evidence type="ECO:0000256" key="5">
    <source>
        <dbReference type="ARBA" id="ARBA00023054"/>
    </source>
</evidence>
<keyword evidence="6" id="KW-0206">Cytoskeleton</keyword>
<feature type="region of interest" description="Disordered" evidence="8">
    <location>
        <begin position="360"/>
        <end position="579"/>
    </location>
</feature>
<feature type="coiled-coil region" evidence="7">
    <location>
        <begin position="15"/>
        <end position="197"/>
    </location>
</feature>
<organism evidence="10 11">
    <name type="scientific">Patellaria atrata CBS 101060</name>
    <dbReference type="NCBI Taxonomy" id="1346257"/>
    <lineage>
        <taxon>Eukaryota</taxon>
        <taxon>Fungi</taxon>
        <taxon>Dikarya</taxon>
        <taxon>Ascomycota</taxon>
        <taxon>Pezizomycotina</taxon>
        <taxon>Dothideomycetes</taxon>
        <taxon>Dothideomycetes incertae sedis</taxon>
        <taxon>Patellariales</taxon>
        <taxon>Patellariaceae</taxon>
        <taxon>Patellaria</taxon>
    </lineage>
</organism>
<feature type="compositionally biased region" description="Low complexity" evidence="8">
    <location>
        <begin position="499"/>
        <end position="510"/>
    </location>
</feature>
<dbReference type="GO" id="GO:0051642">
    <property type="term" value="P:centrosome localization"/>
    <property type="evidence" value="ECO:0007669"/>
    <property type="project" value="TreeGrafter"/>
</dbReference>
<evidence type="ECO:0000256" key="2">
    <source>
        <dbReference type="ARBA" id="ARBA00007429"/>
    </source>
</evidence>
<name>A0A9P4S1I6_9PEZI</name>
<evidence type="ECO:0000313" key="10">
    <source>
        <dbReference type="EMBL" id="KAF2834541.1"/>
    </source>
</evidence>
<feature type="compositionally biased region" description="Polar residues" evidence="8">
    <location>
        <begin position="207"/>
        <end position="226"/>
    </location>
</feature>
<evidence type="ECO:0000256" key="4">
    <source>
        <dbReference type="ARBA" id="ARBA00022701"/>
    </source>
</evidence>
<dbReference type="GO" id="GO:0008017">
    <property type="term" value="F:microtubule binding"/>
    <property type="evidence" value="ECO:0007669"/>
    <property type="project" value="InterPro"/>
</dbReference>
<sequence>MPTIEEPASSPGDGVSSLEEDLAYYKSQYEQLELELQEFQASSRELEAELEKDIEASEKRERQLQEKVENIGFEVGEWKTKYKQSKAEANAAQNTLQKEITTLRDANRTLQLKLRDIEVVNDDFERQARNTSSSLEDLESKYNVSIERGVILEEEIKVGEQEREGLRIETQRLRDELSDLKIESEIIQEKLRIAEATIERHHEQRTHALTTEVRPSSPLSEASTSATNLSSPITSTPPLSKSGSSTITETPPSPPLSETSANPRKAPATPIPMRRKHSIALDANMTPRAGHTGTIRGPRHSRGPSIPVSATGRTTPSLPRPRAPASRPSINKAQEGGLLRSGSLYQIRGLIGKMQKLEERVHSARSKLPAPTSTPPRASPRNGSALGHHIPNTVTVRSSRKRASGSTTTSSIHGGDSSVSRLSFGVPAPAPLDKGVGSSRPSSRASMASQNTFARPSSRSSMSGARTPLGHYSSASVSERRPRSSMNGALAASHGHTNSMSISAASGTSSNEDGDGFRTPYARRPSMVKDGTGIPTPSGIPRRQSGGVIGRRTSAGVIQESDMGPPQRGRKLSEVGETY</sequence>
<dbReference type="PANTHER" id="PTHR10921">
    <property type="entry name" value="NUCLEAR DISTRIBUTION PROTEIN NUDE HOMOLOG 1"/>
    <property type="match status" value="1"/>
</dbReference>
<keyword evidence="4" id="KW-0493">Microtubule</keyword>
<evidence type="ECO:0000256" key="8">
    <source>
        <dbReference type="SAM" id="MobiDB-lite"/>
    </source>
</evidence>
<keyword evidence="11" id="KW-1185">Reference proteome</keyword>
<keyword evidence="5 7" id="KW-0175">Coiled coil</keyword>
<accession>A0A9P4S1I6</accession>
<comment type="similarity">
    <text evidence="2">Belongs to the nudE family.</text>
</comment>
<dbReference type="OrthoDB" id="5877028at2759"/>
<gene>
    <name evidence="10" type="ORF">M501DRAFT_1000176</name>
</gene>
<feature type="compositionally biased region" description="Low complexity" evidence="8">
    <location>
        <begin position="438"/>
        <end position="449"/>
    </location>
</feature>
<evidence type="ECO:0000256" key="6">
    <source>
        <dbReference type="ARBA" id="ARBA00023212"/>
    </source>
</evidence>
<feature type="compositionally biased region" description="Low complexity" evidence="8">
    <location>
        <begin position="227"/>
        <end position="260"/>
    </location>
</feature>
<dbReference type="PANTHER" id="PTHR10921:SF1">
    <property type="entry name" value="NUCLEAR DISTRIBUTION PROTEIN NUDE HOMOLOG"/>
    <property type="match status" value="1"/>
</dbReference>
<dbReference type="GO" id="GO:0005871">
    <property type="term" value="C:kinesin complex"/>
    <property type="evidence" value="ECO:0007669"/>
    <property type="project" value="TreeGrafter"/>
</dbReference>
<dbReference type="EMBL" id="MU006117">
    <property type="protein sequence ID" value="KAF2834541.1"/>
    <property type="molecule type" value="Genomic_DNA"/>
</dbReference>
<protein>
    <recommendedName>
        <fullName evidence="9">NUDE domain-containing protein</fullName>
    </recommendedName>
</protein>
<dbReference type="InterPro" id="IPR033494">
    <property type="entry name" value="NUDE"/>
</dbReference>
<dbReference type="Gene3D" id="6.10.250.1080">
    <property type="match status" value="1"/>
</dbReference>
<dbReference type="GO" id="GO:0047496">
    <property type="term" value="P:vesicle transport along microtubule"/>
    <property type="evidence" value="ECO:0007669"/>
    <property type="project" value="TreeGrafter"/>
</dbReference>
<reference evidence="10" key="1">
    <citation type="journal article" date="2020" name="Stud. Mycol.">
        <title>101 Dothideomycetes genomes: a test case for predicting lifestyles and emergence of pathogens.</title>
        <authorList>
            <person name="Haridas S."/>
            <person name="Albert R."/>
            <person name="Binder M."/>
            <person name="Bloem J."/>
            <person name="Labutti K."/>
            <person name="Salamov A."/>
            <person name="Andreopoulos B."/>
            <person name="Baker S."/>
            <person name="Barry K."/>
            <person name="Bills G."/>
            <person name="Bluhm B."/>
            <person name="Cannon C."/>
            <person name="Castanera R."/>
            <person name="Culley D."/>
            <person name="Daum C."/>
            <person name="Ezra D."/>
            <person name="Gonzalez J."/>
            <person name="Henrissat B."/>
            <person name="Kuo A."/>
            <person name="Liang C."/>
            <person name="Lipzen A."/>
            <person name="Lutzoni F."/>
            <person name="Magnuson J."/>
            <person name="Mondo S."/>
            <person name="Nolan M."/>
            <person name="Ohm R."/>
            <person name="Pangilinan J."/>
            <person name="Park H.-J."/>
            <person name="Ramirez L."/>
            <person name="Alfaro M."/>
            <person name="Sun H."/>
            <person name="Tritt A."/>
            <person name="Yoshinaga Y."/>
            <person name="Zwiers L.-H."/>
            <person name="Turgeon B."/>
            <person name="Goodwin S."/>
            <person name="Spatafora J."/>
            <person name="Crous P."/>
            <person name="Grigoriev I."/>
        </authorList>
    </citation>
    <scope>NUCLEOTIDE SEQUENCE</scope>
    <source>
        <strain evidence="10">CBS 101060</strain>
    </source>
</reference>
<dbReference type="GO" id="GO:0007020">
    <property type="term" value="P:microtubule nucleation"/>
    <property type="evidence" value="ECO:0007669"/>
    <property type="project" value="TreeGrafter"/>
</dbReference>
<feature type="compositionally biased region" description="Low complexity" evidence="8">
    <location>
        <begin position="404"/>
        <end position="418"/>
    </location>
</feature>
<dbReference type="GO" id="GO:0000776">
    <property type="term" value="C:kinetochore"/>
    <property type="evidence" value="ECO:0007669"/>
    <property type="project" value="TreeGrafter"/>
</dbReference>
<dbReference type="GO" id="GO:0005874">
    <property type="term" value="C:microtubule"/>
    <property type="evidence" value="ECO:0007669"/>
    <property type="project" value="UniProtKB-KW"/>
</dbReference>
<dbReference type="GO" id="GO:0007059">
    <property type="term" value="P:chromosome segregation"/>
    <property type="evidence" value="ECO:0007669"/>
    <property type="project" value="TreeGrafter"/>
</dbReference>
<feature type="compositionally biased region" description="Polar residues" evidence="8">
    <location>
        <begin position="450"/>
        <end position="464"/>
    </location>
</feature>
<dbReference type="GO" id="GO:0000132">
    <property type="term" value="P:establishment of mitotic spindle orientation"/>
    <property type="evidence" value="ECO:0007669"/>
    <property type="project" value="TreeGrafter"/>
</dbReference>
<evidence type="ECO:0000256" key="3">
    <source>
        <dbReference type="ARBA" id="ARBA00022490"/>
    </source>
</evidence>
<feature type="region of interest" description="Disordered" evidence="8">
    <location>
        <begin position="202"/>
        <end position="337"/>
    </location>
</feature>
<dbReference type="Pfam" id="PF04880">
    <property type="entry name" value="NUDE_C"/>
    <property type="match status" value="1"/>
</dbReference>
<proteinExistence type="inferred from homology"/>
<evidence type="ECO:0000256" key="7">
    <source>
        <dbReference type="SAM" id="Coils"/>
    </source>
</evidence>